<feature type="chain" id="PRO_5005190647" description="Transmembrane protein" evidence="1">
    <location>
        <begin position="20"/>
        <end position="181"/>
    </location>
</feature>
<dbReference type="AlphaFoldDB" id="A0A0G4GL59"/>
<organism evidence="2">
    <name type="scientific">Chromera velia CCMP2878</name>
    <dbReference type="NCBI Taxonomy" id="1169474"/>
    <lineage>
        <taxon>Eukaryota</taxon>
        <taxon>Sar</taxon>
        <taxon>Alveolata</taxon>
        <taxon>Colpodellida</taxon>
        <taxon>Chromeraceae</taxon>
        <taxon>Chromera</taxon>
    </lineage>
</organism>
<reference evidence="2" key="1">
    <citation type="submission" date="2014-11" db="EMBL/GenBank/DDBJ databases">
        <authorList>
            <person name="Otto D Thomas"/>
            <person name="Naeem Raeece"/>
        </authorList>
    </citation>
    <scope>NUCLEOTIDE SEQUENCE</scope>
</reference>
<evidence type="ECO:0000256" key="1">
    <source>
        <dbReference type="SAM" id="SignalP"/>
    </source>
</evidence>
<evidence type="ECO:0000313" key="2">
    <source>
        <dbReference type="EMBL" id="CEM30764.1"/>
    </source>
</evidence>
<sequence length="181" mass="20467">MLRHVSCVVLLACLRDVSAFVRPSVGRLPSLSRHRTAQASSQASSSVWKDEGALASPSLSTLSPVSQSSRLQMRPFWEHEEELWETHVPHFEELKRWKVNKHFRVSFLVTVLILPFSVSQIAFAQGFPGYNDVLFDFAGQDWTVNKLSKAFVLSVVLWGPVTQSLERFFFDDKGKKKNGSS</sequence>
<name>A0A0G4GL59_9ALVE</name>
<dbReference type="EMBL" id="CDMZ01001323">
    <property type="protein sequence ID" value="CEM30764.1"/>
    <property type="molecule type" value="Genomic_DNA"/>
</dbReference>
<evidence type="ECO:0008006" key="3">
    <source>
        <dbReference type="Google" id="ProtNLM"/>
    </source>
</evidence>
<accession>A0A0G4GL59</accession>
<gene>
    <name evidence="2" type="ORF">Cvel_22403</name>
</gene>
<keyword evidence="1" id="KW-0732">Signal</keyword>
<protein>
    <recommendedName>
        <fullName evidence="3">Transmembrane protein</fullName>
    </recommendedName>
</protein>
<proteinExistence type="predicted"/>
<dbReference type="VEuPathDB" id="CryptoDB:Cvel_22403"/>
<feature type="signal peptide" evidence="1">
    <location>
        <begin position="1"/>
        <end position="19"/>
    </location>
</feature>